<dbReference type="GO" id="GO:0003677">
    <property type="term" value="F:DNA binding"/>
    <property type="evidence" value="ECO:0007669"/>
    <property type="project" value="InterPro"/>
</dbReference>
<comment type="caution">
    <text evidence="5">The sequence shown here is derived from an EMBL/GenBank/DDBJ whole genome shotgun (WGS) entry which is preliminary data.</text>
</comment>
<name>A0A560J3J9_9PROT</name>
<dbReference type="Pfam" id="PF08281">
    <property type="entry name" value="Sigma70_r4_2"/>
    <property type="match status" value="1"/>
</dbReference>
<gene>
    <name evidence="5" type="ORF">FBZ92_103307</name>
</gene>
<dbReference type="InterPro" id="IPR013249">
    <property type="entry name" value="RNA_pol_sigma70_r4_t2"/>
</dbReference>
<dbReference type="Gene3D" id="1.10.10.10">
    <property type="entry name" value="Winged helix-like DNA-binding domain superfamily/Winged helix DNA-binding domain"/>
    <property type="match status" value="1"/>
</dbReference>
<dbReference type="SUPFAM" id="SSF88946">
    <property type="entry name" value="Sigma2 domain of RNA polymerase sigma factors"/>
    <property type="match status" value="1"/>
</dbReference>
<dbReference type="Gene3D" id="1.10.1740.10">
    <property type="match status" value="1"/>
</dbReference>
<dbReference type="GO" id="GO:0006352">
    <property type="term" value="P:DNA-templated transcription initiation"/>
    <property type="evidence" value="ECO:0007669"/>
    <property type="project" value="InterPro"/>
</dbReference>
<feature type="domain" description="DUF6596" evidence="4">
    <location>
        <begin position="212"/>
        <end position="313"/>
    </location>
</feature>
<evidence type="ECO:0000259" key="4">
    <source>
        <dbReference type="Pfam" id="PF20239"/>
    </source>
</evidence>
<dbReference type="GO" id="GO:0016987">
    <property type="term" value="F:sigma factor activity"/>
    <property type="evidence" value="ECO:0007669"/>
    <property type="project" value="InterPro"/>
</dbReference>
<evidence type="ECO:0000259" key="2">
    <source>
        <dbReference type="Pfam" id="PF04542"/>
    </source>
</evidence>
<dbReference type="SUPFAM" id="SSF48452">
    <property type="entry name" value="TPR-like"/>
    <property type="match status" value="1"/>
</dbReference>
<dbReference type="EMBL" id="VITT01000003">
    <property type="protein sequence ID" value="TWB63814.1"/>
    <property type="molecule type" value="Genomic_DNA"/>
</dbReference>
<sequence length="446" mass="48657">MRSARWASTTRRLPPLPPGHEIMAEAADMAWINTALTAARPQAMGALLRYFRDLDTAEEAFQEASLRALKAWPRNGPPRDPAAWLIFVGRNATLDMVRRLARQQPLPDEDTLADGDGGEGDAEAELAERLDGAGYRDDILRLLFICCPPDLPATQQIAVALRIVSGLSVAEIARAFLVSDSAMEQRITRAKARITRSGVPFETPGAPERAERLGAVAAMLYLLFNEGYSAGGDTTERRAPLAHEAIRLARLLLRLFPSEPEIMGLLALMLLQQARSAARFDGEGNLVLLEDQDRGRWNAPMIAEGLALIDKAMRHGQPTPYLVQAAISALHARAATAAETDWTQIDLLYATLEHIQPSPVVTLNRSVATAKVRGPAAALAMIEPLGERLAGYFHFFGVKGAYLTQLGRTAEAREAFDRAIALAHTPAEATHIRQHLDRLVRDAAPT</sequence>
<dbReference type="InterPro" id="IPR046531">
    <property type="entry name" value="DUF6596"/>
</dbReference>
<organism evidence="5 6">
    <name type="scientific">Nitrospirillum amazonense</name>
    <dbReference type="NCBI Taxonomy" id="28077"/>
    <lineage>
        <taxon>Bacteria</taxon>
        <taxon>Pseudomonadati</taxon>
        <taxon>Pseudomonadota</taxon>
        <taxon>Alphaproteobacteria</taxon>
        <taxon>Rhodospirillales</taxon>
        <taxon>Azospirillaceae</taxon>
        <taxon>Nitrospirillum</taxon>
    </lineage>
</organism>
<dbReference type="InterPro" id="IPR013325">
    <property type="entry name" value="RNA_pol_sigma_r2"/>
</dbReference>
<reference evidence="5 6" key="1">
    <citation type="submission" date="2019-06" db="EMBL/GenBank/DDBJ databases">
        <title>Genomic Encyclopedia of Type Strains, Phase IV (KMG-V): Genome sequencing to study the core and pangenomes of soil and plant-associated prokaryotes.</title>
        <authorList>
            <person name="Whitman W."/>
        </authorList>
    </citation>
    <scope>NUCLEOTIDE SEQUENCE [LARGE SCALE GENOMIC DNA]</scope>
    <source>
        <strain evidence="5 6">BR 11140</strain>
    </source>
</reference>
<feature type="region of interest" description="Disordered" evidence="1">
    <location>
        <begin position="103"/>
        <end position="122"/>
    </location>
</feature>
<proteinExistence type="predicted"/>
<dbReference type="Pfam" id="PF20239">
    <property type="entry name" value="DUF6596"/>
    <property type="match status" value="1"/>
</dbReference>
<dbReference type="InterPro" id="IPR036388">
    <property type="entry name" value="WH-like_DNA-bd_sf"/>
</dbReference>
<protein>
    <submittedName>
        <fullName evidence="5">RNA polymerase sigma-70 factor (ECF subfamily)</fullName>
    </submittedName>
</protein>
<dbReference type="InterPro" id="IPR011990">
    <property type="entry name" value="TPR-like_helical_dom_sf"/>
</dbReference>
<evidence type="ECO:0000256" key="1">
    <source>
        <dbReference type="SAM" id="MobiDB-lite"/>
    </source>
</evidence>
<dbReference type="PANTHER" id="PTHR47756">
    <property type="entry name" value="BLL6612 PROTEIN-RELATED"/>
    <property type="match status" value="1"/>
</dbReference>
<dbReference type="Proteomes" id="UP000318050">
    <property type="component" value="Unassembled WGS sequence"/>
</dbReference>
<evidence type="ECO:0000313" key="5">
    <source>
        <dbReference type="EMBL" id="TWB63814.1"/>
    </source>
</evidence>
<feature type="domain" description="RNA polymerase sigma-70 region 2" evidence="2">
    <location>
        <begin position="40"/>
        <end position="102"/>
    </location>
</feature>
<feature type="domain" description="RNA polymerase sigma factor 70 region 4 type 2" evidence="3">
    <location>
        <begin position="151"/>
        <end position="194"/>
    </location>
</feature>
<feature type="compositionally biased region" description="Acidic residues" evidence="1">
    <location>
        <begin position="107"/>
        <end position="122"/>
    </location>
</feature>
<dbReference type="AlphaFoldDB" id="A0A560J3J9"/>
<dbReference type="InterPro" id="IPR014284">
    <property type="entry name" value="RNA_pol_sigma-70_dom"/>
</dbReference>
<dbReference type="SUPFAM" id="SSF88659">
    <property type="entry name" value="Sigma3 and sigma4 domains of RNA polymerase sigma factors"/>
    <property type="match status" value="1"/>
</dbReference>
<evidence type="ECO:0000259" key="3">
    <source>
        <dbReference type="Pfam" id="PF08281"/>
    </source>
</evidence>
<evidence type="ECO:0000313" key="6">
    <source>
        <dbReference type="Proteomes" id="UP000318050"/>
    </source>
</evidence>
<dbReference type="InterPro" id="IPR013324">
    <property type="entry name" value="RNA_pol_sigma_r3/r4-like"/>
</dbReference>
<dbReference type="InterPro" id="IPR007627">
    <property type="entry name" value="RNA_pol_sigma70_r2"/>
</dbReference>
<dbReference type="PANTHER" id="PTHR47756:SF1">
    <property type="entry name" value="BLL0085 PROTEIN"/>
    <property type="match status" value="1"/>
</dbReference>
<accession>A0A560J3J9</accession>
<dbReference type="Pfam" id="PF04542">
    <property type="entry name" value="Sigma70_r2"/>
    <property type="match status" value="1"/>
</dbReference>
<dbReference type="NCBIfam" id="TIGR02937">
    <property type="entry name" value="sigma70-ECF"/>
    <property type="match status" value="1"/>
</dbReference>